<reference evidence="3" key="1">
    <citation type="journal article" date="2011" name="Nature">
        <title>Genome sequence and analysis of the tuber crop potato.</title>
        <authorList>
            <consortium name="The Potato Genome Sequencing Consortium"/>
        </authorList>
    </citation>
    <scope>NUCLEOTIDE SEQUENCE [LARGE SCALE GENOMIC DNA]</scope>
    <source>
        <strain evidence="3">cv. DM1-3 516 R44</strain>
    </source>
</reference>
<evidence type="ECO:0000256" key="1">
    <source>
        <dbReference type="SAM" id="MobiDB-lite"/>
    </source>
</evidence>
<name>M1C884_SOLTU</name>
<evidence type="ECO:0000313" key="2">
    <source>
        <dbReference type="EnsemblPlants" id="PGSC0003DMT400061911"/>
    </source>
</evidence>
<dbReference type="EnsemblPlants" id="PGSC0003DMT400061911">
    <property type="protein sequence ID" value="PGSC0003DMT400061911"/>
    <property type="gene ID" value="PGSC0003DMG402024092"/>
</dbReference>
<feature type="region of interest" description="Disordered" evidence="1">
    <location>
        <begin position="52"/>
        <end position="80"/>
    </location>
</feature>
<accession>M1C884</accession>
<organism evidence="2 3">
    <name type="scientific">Solanum tuberosum</name>
    <name type="common">Potato</name>
    <dbReference type="NCBI Taxonomy" id="4113"/>
    <lineage>
        <taxon>Eukaryota</taxon>
        <taxon>Viridiplantae</taxon>
        <taxon>Streptophyta</taxon>
        <taxon>Embryophyta</taxon>
        <taxon>Tracheophyta</taxon>
        <taxon>Spermatophyta</taxon>
        <taxon>Magnoliopsida</taxon>
        <taxon>eudicotyledons</taxon>
        <taxon>Gunneridae</taxon>
        <taxon>Pentapetalae</taxon>
        <taxon>asterids</taxon>
        <taxon>lamiids</taxon>
        <taxon>Solanales</taxon>
        <taxon>Solanaceae</taxon>
        <taxon>Solanoideae</taxon>
        <taxon>Solaneae</taxon>
        <taxon>Solanum</taxon>
    </lineage>
</organism>
<dbReference type="InParanoid" id="M1C884"/>
<feature type="compositionally biased region" description="Basic and acidic residues" evidence="1">
    <location>
        <begin position="71"/>
        <end position="80"/>
    </location>
</feature>
<keyword evidence="3" id="KW-1185">Reference proteome</keyword>
<dbReference type="AlphaFoldDB" id="M1C884"/>
<evidence type="ECO:0000313" key="3">
    <source>
        <dbReference type="Proteomes" id="UP000011115"/>
    </source>
</evidence>
<protein>
    <submittedName>
        <fullName evidence="2">Uncharacterized protein</fullName>
    </submittedName>
</protein>
<sequence>MVSYPCSRNKSMVIRCVYSWDCNVFISGLVACHTSPCLYRFFSVQESVQADRDDPSQPLVTAPFGHASQVSRDDKRLMFR</sequence>
<dbReference type="HOGENOM" id="CLU_2594468_0_0_1"/>
<dbReference type="Proteomes" id="UP000011115">
    <property type="component" value="Unassembled WGS sequence"/>
</dbReference>
<dbReference type="PaxDb" id="4113-PGSC0003DMT400061911"/>
<reference evidence="2" key="2">
    <citation type="submission" date="2015-06" db="UniProtKB">
        <authorList>
            <consortium name="EnsemblPlants"/>
        </authorList>
    </citation>
    <scope>IDENTIFICATION</scope>
    <source>
        <strain evidence="2">DM1-3 516 R44</strain>
    </source>
</reference>
<dbReference type="Gramene" id="PGSC0003DMT400061911">
    <property type="protein sequence ID" value="PGSC0003DMT400061911"/>
    <property type="gene ID" value="PGSC0003DMG402024092"/>
</dbReference>
<proteinExistence type="predicted"/>